<feature type="chain" id="PRO_5016385449" evidence="1">
    <location>
        <begin position="33"/>
        <end position="239"/>
    </location>
</feature>
<sequence>MQYARRPSSARLAPALLAGALLAGTSASRALAADARHPVVIELFQSQGCSSCPPANANLAAVADRPEVLALSFSVTYWDQLGWKDTFARPSYTARQWDYARALRHPNVYTPQVVVNGRKDGVGVDPRAFAALVAAADRGASRPDVEIAPDAVRIGAGQGSAEVWLARYDPRVLQVPIRRGENGGKTLPHKNIVRQLVRLGAWTGRPQTLRLPAAQEPGLRTAVFLQAGKGGPILAAAKG</sequence>
<accession>A0A328AI04</accession>
<comment type="caution">
    <text evidence="2">The sequence shown here is derived from an EMBL/GenBank/DDBJ whole genome shotgun (WGS) entry which is preliminary data.</text>
</comment>
<organism evidence="2 3">
    <name type="scientific">Phenylobacterium soli</name>
    <dbReference type="NCBI Taxonomy" id="2170551"/>
    <lineage>
        <taxon>Bacteria</taxon>
        <taxon>Pseudomonadati</taxon>
        <taxon>Pseudomonadota</taxon>
        <taxon>Alphaproteobacteria</taxon>
        <taxon>Caulobacterales</taxon>
        <taxon>Caulobacteraceae</taxon>
        <taxon>Phenylobacterium</taxon>
    </lineage>
</organism>
<evidence type="ECO:0000313" key="2">
    <source>
        <dbReference type="EMBL" id="RAK54171.1"/>
    </source>
</evidence>
<evidence type="ECO:0000256" key="1">
    <source>
        <dbReference type="SAM" id="SignalP"/>
    </source>
</evidence>
<dbReference type="PANTHER" id="PTHR36057">
    <property type="match status" value="1"/>
</dbReference>
<dbReference type="Pfam" id="PF06764">
    <property type="entry name" value="DUF1223"/>
    <property type="match status" value="1"/>
</dbReference>
<feature type="signal peptide" evidence="1">
    <location>
        <begin position="1"/>
        <end position="32"/>
    </location>
</feature>
<dbReference type="EMBL" id="QFYQ01000001">
    <property type="protein sequence ID" value="RAK54171.1"/>
    <property type="molecule type" value="Genomic_DNA"/>
</dbReference>
<proteinExistence type="predicted"/>
<dbReference type="Proteomes" id="UP000249254">
    <property type="component" value="Unassembled WGS sequence"/>
</dbReference>
<name>A0A328AI04_9CAUL</name>
<dbReference type="SUPFAM" id="SSF52833">
    <property type="entry name" value="Thioredoxin-like"/>
    <property type="match status" value="1"/>
</dbReference>
<reference evidence="3" key="1">
    <citation type="submission" date="2018-05" db="EMBL/GenBank/DDBJ databases">
        <authorList>
            <person name="Li X."/>
        </authorList>
    </citation>
    <scope>NUCLEOTIDE SEQUENCE [LARGE SCALE GENOMIC DNA]</scope>
    <source>
        <strain evidence="3">LX32</strain>
    </source>
</reference>
<protein>
    <submittedName>
        <fullName evidence="2">DUF1223 domain-containing protein</fullName>
    </submittedName>
</protein>
<dbReference type="AlphaFoldDB" id="A0A328AI04"/>
<gene>
    <name evidence="2" type="ORF">DJ017_06380</name>
</gene>
<dbReference type="InterPro" id="IPR036249">
    <property type="entry name" value="Thioredoxin-like_sf"/>
</dbReference>
<evidence type="ECO:0000313" key="3">
    <source>
        <dbReference type="Proteomes" id="UP000249254"/>
    </source>
</evidence>
<keyword evidence="3" id="KW-1185">Reference proteome</keyword>
<keyword evidence="1" id="KW-0732">Signal</keyword>
<dbReference type="PANTHER" id="PTHR36057:SF1">
    <property type="entry name" value="LIPOPROTEIN LIPID ATTACHMENT SITE-LIKE PROTEIN, PUTATIVE (DUF1223)-RELATED"/>
    <property type="match status" value="1"/>
</dbReference>
<dbReference type="InterPro" id="IPR010634">
    <property type="entry name" value="DUF1223"/>
</dbReference>
<dbReference type="OrthoDB" id="9808254at2"/>